<dbReference type="Proteomes" id="UP001066276">
    <property type="component" value="Chromosome 2_2"/>
</dbReference>
<protein>
    <submittedName>
        <fullName evidence="2">Uncharacterized protein</fullName>
    </submittedName>
</protein>
<dbReference type="EMBL" id="JANPWB010000004">
    <property type="protein sequence ID" value="KAJ1193246.1"/>
    <property type="molecule type" value="Genomic_DNA"/>
</dbReference>
<accession>A0AAV7UXD7</accession>
<organism evidence="2 3">
    <name type="scientific">Pleurodeles waltl</name>
    <name type="common">Iberian ribbed newt</name>
    <dbReference type="NCBI Taxonomy" id="8319"/>
    <lineage>
        <taxon>Eukaryota</taxon>
        <taxon>Metazoa</taxon>
        <taxon>Chordata</taxon>
        <taxon>Craniata</taxon>
        <taxon>Vertebrata</taxon>
        <taxon>Euteleostomi</taxon>
        <taxon>Amphibia</taxon>
        <taxon>Batrachia</taxon>
        <taxon>Caudata</taxon>
        <taxon>Salamandroidea</taxon>
        <taxon>Salamandridae</taxon>
        <taxon>Pleurodelinae</taxon>
        <taxon>Pleurodeles</taxon>
    </lineage>
</organism>
<proteinExistence type="predicted"/>
<feature type="region of interest" description="Disordered" evidence="1">
    <location>
        <begin position="96"/>
        <end position="118"/>
    </location>
</feature>
<dbReference type="AlphaFoldDB" id="A0AAV7UXD7"/>
<comment type="caution">
    <text evidence="2">The sequence shown here is derived from an EMBL/GenBank/DDBJ whole genome shotgun (WGS) entry which is preliminary data.</text>
</comment>
<reference evidence="2" key="1">
    <citation type="journal article" date="2022" name="bioRxiv">
        <title>Sequencing and chromosome-scale assembly of the giantPleurodeles waltlgenome.</title>
        <authorList>
            <person name="Brown T."/>
            <person name="Elewa A."/>
            <person name="Iarovenko S."/>
            <person name="Subramanian E."/>
            <person name="Araus A.J."/>
            <person name="Petzold A."/>
            <person name="Susuki M."/>
            <person name="Suzuki K.-i.T."/>
            <person name="Hayashi T."/>
            <person name="Toyoda A."/>
            <person name="Oliveira C."/>
            <person name="Osipova E."/>
            <person name="Leigh N.D."/>
            <person name="Simon A."/>
            <person name="Yun M.H."/>
        </authorList>
    </citation>
    <scope>NUCLEOTIDE SEQUENCE</scope>
    <source>
        <strain evidence="2">20211129_DDA</strain>
        <tissue evidence="2">Liver</tissue>
    </source>
</reference>
<sequence>MEAGLDSILRRLRRLRLLSGGSARAGGGAASGGGRLQLGSCSLGRPHTVVAGSGSGPTVSGAGGNACGGACGGDACGAGRGAGAVAASGGGRLQPFSSSLRRLPTGDAAADRSGGSRGAGGEAGGSACGGAAGGAACGAGGGAGASADGHQGFTCILCQLKRLTLADGVVPLALSAGGLEEALLGGSCSLSLLHGGPFFTLAQVNVCQETFFRHTGTGRWRGLGSGGRGSGCRRCLSAEFG</sequence>
<evidence type="ECO:0000313" key="3">
    <source>
        <dbReference type="Proteomes" id="UP001066276"/>
    </source>
</evidence>
<name>A0AAV7UXD7_PLEWA</name>
<keyword evidence="3" id="KW-1185">Reference proteome</keyword>
<evidence type="ECO:0000256" key="1">
    <source>
        <dbReference type="SAM" id="MobiDB-lite"/>
    </source>
</evidence>
<gene>
    <name evidence="2" type="ORF">NDU88_002548</name>
</gene>
<evidence type="ECO:0000313" key="2">
    <source>
        <dbReference type="EMBL" id="KAJ1193246.1"/>
    </source>
</evidence>